<evidence type="ECO:0000313" key="3">
    <source>
        <dbReference type="EMBL" id="GLQ09305.1"/>
    </source>
</evidence>
<dbReference type="Pfam" id="PF08450">
    <property type="entry name" value="SGL"/>
    <property type="match status" value="1"/>
</dbReference>
<evidence type="ECO:0000313" key="4">
    <source>
        <dbReference type="Proteomes" id="UP001161406"/>
    </source>
</evidence>
<dbReference type="InterPro" id="IPR011042">
    <property type="entry name" value="6-blade_b-propeller_TolB-like"/>
</dbReference>
<gene>
    <name evidence="3" type="ORF">GCM10007913_12370</name>
</gene>
<feature type="chain" id="PRO_5047166761" description="SMP-30/Gluconolactonase/LRE-like region domain-containing protein" evidence="1">
    <location>
        <begin position="23"/>
        <end position="308"/>
    </location>
</feature>
<dbReference type="SUPFAM" id="SSF63829">
    <property type="entry name" value="Calcium-dependent phosphotriesterase"/>
    <property type="match status" value="1"/>
</dbReference>
<dbReference type="Gene3D" id="2.120.10.30">
    <property type="entry name" value="TolB, C-terminal domain"/>
    <property type="match status" value="1"/>
</dbReference>
<protein>
    <recommendedName>
        <fullName evidence="2">SMP-30/Gluconolactonase/LRE-like region domain-containing protein</fullName>
    </recommendedName>
</protein>
<proteinExistence type="predicted"/>
<dbReference type="PANTHER" id="PTHR40274:SF3">
    <property type="entry name" value="VIRGINIAMYCIN B LYASE"/>
    <property type="match status" value="1"/>
</dbReference>
<name>A0ABQ5UC42_9HYPH</name>
<evidence type="ECO:0000256" key="1">
    <source>
        <dbReference type="SAM" id="SignalP"/>
    </source>
</evidence>
<accession>A0ABQ5UC42</accession>
<feature type="domain" description="SMP-30/Gluconolactonase/LRE-like region" evidence="2">
    <location>
        <begin position="37"/>
        <end position="266"/>
    </location>
</feature>
<dbReference type="InterPro" id="IPR013658">
    <property type="entry name" value="SGL"/>
</dbReference>
<feature type="signal peptide" evidence="1">
    <location>
        <begin position="1"/>
        <end position="22"/>
    </location>
</feature>
<reference evidence="3" key="2">
    <citation type="submission" date="2023-01" db="EMBL/GenBank/DDBJ databases">
        <title>Draft genome sequence of Devosia yakushimensis strain NBRC 103855.</title>
        <authorList>
            <person name="Sun Q."/>
            <person name="Mori K."/>
        </authorList>
    </citation>
    <scope>NUCLEOTIDE SEQUENCE</scope>
    <source>
        <strain evidence="3">NBRC 103855</strain>
    </source>
</reference>
<comment type="caution">
    <text evidence="3">The sequence shown here is derived from an EMBL/GenBank/DDBJ whole genome shotgun (WGS) entry which is preliminary data.</text>
</comment>
<organism evidence="3 4">
    <name type="scientific">Devosia yakushimensis</name>
    <dbReference type="NCBI Taxonomy" id="470028"/>
    <lineage>
        <taxon>Bacteria</taxon>
        <taxon>Pseudomonadati</taxon>
        <taxon>Pseudomonadota</taxon>
        <taxon>Alphaproteobacteria</taxon>
        <taxon>Hyphomicrobiales</taxon>
        <taxon>Devosiaceae</taxon>
        <taxon>Devosia</taxon>
    </lineage>
</organism>
<keyword evidence="4" id="KW-1185">Reference proteome</keyword>
<evidence type="ECO:0000259" key="2">
    <source>
        <dbReference type="Pfam" id="PF08450"/>
    </source>
</evidence>
<dbReference type="InterPro" id="IPR051344">
    <property type="entry name" value="Vgb"/>
</dbReference>
<sequence length="308" mass="31747">MIKTISLIIFAVTFSTPLSVLAQEVPRIQIGEGQKEFPESVTSISDGTLFTGSITQGVVFKVAPGAEQSELFIAAPTDGPAGSFGVYADEANGALWVCYADPAVFGGGEALPSVLAAYDLATGEKRLAATFPAGSLCNDIATLPDGTAFAADTASGRIIRVAAGSGVAEEWLSDPLLAGVDGLSFGPDGVLYVNSVTSHKLLRIELGPDGAAGPISELATSEPLKGPDGMRFGSDGKLYLAENANGRVVEVTIEGDTATIRPLPGPAYNGATAVTIVDDRLYVLETKLSAMGEDTDPGPFFIYTVPLN</sequence>
<dbReference type="EMBL" id="BSNG01000001">
    <property type="protein sequence ID" value="GLQ09305.1"/>
    <property type="molecule type" value="Genomic_DNA"/>
</dbReference>
<dbReference type="PANTHER" id="PTHR40274">
    <property type="entry name" value="VIRGINIAMYCIN B LYASE"/>
    <property type="match status" value="1"/>
</dbReference>
<dbReference type="Proteomes" id="UP001161406">
    <property type="component" value="Unassembled WGS sequence"/>
</dbReference>
<dbReference type="RefSeq" id="WP_284388950.1">
    <property type="nucleotide sequence ID" value="NZ_BSNG01000001.1"/>
</dbReference>
<keyword evidence="1" id="KW-0732">Signal</keyword>
<reference evidence="3" key="1">
    <citation type="journal article" date="2014" name="Int. J. Syst. Evol. Microbiol.">
        <title>Complete genome of a new Firmicutes species belonging to the dominant human colonic microbiota ('Ruminococcus bicirculans') reveals two chromosomes and a selective capacity to utilize plant glucans.</title>
        <authorList>
            <consortium name="NISC Comparative Sequencing Program"/>
            <person name="Wegmann U."/>
            <person name="Louis P."/>
            <person name="Goesmann A."/>
            <person name="Henrissat B."/>
            <person name="Duncan S.H."/>
            <person name="Flint H.J."/>
        </authorList>
    </citation>
    <scope>NUCLEOTIDE SEQUENCE</scope>
    <source>
        <strain evidence="3">NBRC 103855</strain>
    </source>
</reference>